<keyword evidence="11" id="KW-0472">Membrane</keyword>
<dbReference type="Proteomes" id="UP000283530">
    <property type="component" value="Unassembled WGS sequence"/>
</dbReference>
<comment type="caution">
    <text evidence="12">The sequence shown here is derived from an EMBL/GenBank/DDBJ whole genome shotgun (WGS) entry which is preliminary data.</text>
</comment>
<protein>
    <submittedName>
        <fullName evidence="12">Cytochrome P450 71A1-like protein</fullName>
    </submittedName>
</protein>
<evidence type="ECO:0000256" key="1">
    <source>
        <dbReference type="ARBA" id="ARBA00001971"/>
    </source>
</evidence>
<evidence type="ECO:0000256" key="11">
    <source>
        <dbReference type="ARBA" id="ARBA00023136"/>
    </source>
</evidence>
<evidence type="ECO:0000256" key="5">
    <source>
        <dbReference type="ARBA" id="ARBA00022692"/>
    </source>
</evidence>
<evidence type="ECO:0000256" key="9">
    <source>
        <dbReference type="ARBA" id="ARBA00023004"/>
    </source>
</evidence>
<keyword evidence="10" id="KW-0503">Monooxygenase</keyword>
<dbReference type="OrthoDB" id="1107410at2759"/>
<dbReference type="GO" id="GO:0004497">
    <property type="term" value="F:monooxygenase activity"/>
    <property type="evidence" value="ECO:0007669"/>
    <property type="project" value="UniProtKB-KW"/>
</dbReference>
<evidence type="ECO:0000256" key="8">
    <source>
        <dbReference type="ARBA" id="ARBA00023002"/>
    </source>
</evidence>
<gene>
    <name evidence="12" type="ORF">CKAN_01244400</name>
</gene>
<dbReference type="GO" id="GO:0020037">
    <property type="term" value="F:heme binding"/>
    <property type="evidence" value="ECO:0007669"/>
    <property type="project" value="InterPro"/>
</dbReference>
<comment type="subcellular location">
    <subcellularLocation>
        <location evidence="2">Membrane</location>
        <topology evidence="2">Single-pass membrane protein</topology>
    </subcellularLocation>
</comment>
<keyword evidence="8" id="KW-0560">Oxidoreductase</keyword>
<accession>A0A3S3NA70</accession>
<dbReference type="InterPro" id="IPR052306">
    <property type="entry name" value="CYP450_71D"/>
</dbReference>
<evidence type="ECO:0000256" key="3">
    <source>
        <dbReference type="ARBA" id="ARBA00010617"/>
    </source>
</evidence>
<sequence>MVTTFPKTQGSLQMHGSYQGIQSHGNVQKSSFQRDLPTTLLILRAMTSNSFLLVLGGGCTTRKITFSGVMCPGASFAIHIIEFVLTDLLRYFDWELPNGTTVEDLDMAEEGGIISPKEIPLHLVQICHFPLCD</sequence>
<dbReference type="GO" id="GO:0016705">
    <property type="term" value="F:oxidoreductase activity, acting on paired donors, with incorporation or reduction of molecular oxygen"/>
    <property type="evidence" value="ECO:0007669"/>
    <property type="project" value="InterPro"/>
</dbReference>
<dbReference type="STRING" id="337451.A0A3S3NA70"/>
<evidence type="ECO:0000256" key="2">
    <source>
        <dbReference type="ARBA" id="ARBA00004167"/>
    </source>
</evidence>
<keyword evidence="9" id="KW-0408">Iron</keyword>
<dbReference type="AlphaFoldDB" id="A0A3S3NA70"/>
<dbReference type="EMBL" id="QPKB01000004">
    <property type="protein sequence ID" value="RWR83683.1"/>
    <property type="molecule type" value="Genomic_DNA"/>
</dbReference>
<evidence type="ECO:0000256" key="4">
    <source>
        <dbReference type="ARBA" id="ARBA00022617"/>
    </source>
</evidence>
<dbReference type="GO" id="GO:0016020">
    <property type="term" value="C:membrane"/>
    <property type="evidence" value="ECO:0007669"/>
    <property type="project" value="UniProtKB-SubCell"/>
</dbReference>
<dbReference type="PANTHER" id="PTHR47953">
    <property type="entry name" value="OS08G0105600 PROTEIN"/>
    <property type="match status" value="1"/>
</dbReference>
<keyword evidence="6" id="KW-0479">Metal-binding</keyword>
<organism evidence="12 13">
    <name type="scientific">Cinnamomum micranthum f. kanehirae</name>
    <dbReference type="NCBI Taxonomy" id="337451"/>
    <lineage>
        <taxon>Eukaryota</taxon>
        <taxon>Viridiplantae</taxon>
        <taxon>Streptophyta</taxon>
        <taxon>Embryophyta</taxon>
        <taxon>Tracheophyta</taxon>
        <taxon>Spermatophyta</taxon>
        <taxon>Magnoliopsida</taxon>
        <taxon>Magnoliidae</taxon>
        <taxon>Laurales</taxon>
        <taxon>Lauraceae</taxon>
        <taxon>Cinnamomum</taxon>
    </lineage>
</organism>
<keyword evidence="5" id="KW-0812">Transmembrane</keyword>
<dbReference type="GO" id="GO:0005506">
    <property type="term" value="F:iron ion binding"/>
    <property type="evidence" value="ECO:0007669"/>
    <property type="project" value="InterPro"/>
</dbReference>
<comment type="similarity">
    <text evidence="3">Belongs to the cytochrome P450 family.</text>
</comment>
<evidence type="ECO:0000256" key="7">
    <source>
        <dbReference type="ARBA" id="ARBA00022989"/>
    </source>
</evidence>
<evidence type="ECO:0000256" key="6">
    <source>
        <dbReference type="ARBA" id="ARBA00022723"/>
    </source>
</evidence>
<keyword evidence="4" id="KW-0349">Heme</keyword>
<evidence type="ECO:0000313" key="12">
    <source>
        <dbReference type="EMBL" id="RWR83683.1"/>
    </source>
</evidence>
<comment type="cofactor">
    <cofactor evidence="1">
        <name>heme</name>
        <dbReference type="ChEBI" id="CHEBI:30413"/>
    </cofactor>
</comment>
<dbReference type="InterPro" id="IPR036396">
    <property type="entry name" value="Cyt_P450_sf"/>
</dbReference>
<dbReference type="SUPFAM" id="SSF48264">
    <property type="entry name" value="Cytochrome P450"/>
    <property type="match status" value="1"/>
</dbReference>
<dbReference type="PANTHER" id="PTHR47953:SF19">
    <property type="entry name" value="OS06G0641600 PROTEIN"/>
    <property type="match status" value="1"/>
</dbReference>
<evidence type="ECO:0000256" key="10">
    <source>
        <dbReference type="ARBA" id="ARBA00023033"/>
    </source>
</evidence>
<evidence type="ECO:0000313" key="13">
    <source>
        <dbReference type="Proteomes" id="UP000283530"/>
    </source>
</evidence>
<keyword evidence="7" id="KW-1133">Transmembrane helix</keyword>
<reference evidence="12 13" key="1">
    <citation type="journal article" date="2019" name="Nat. Plants">
        <title>Stout camphor tree genome fills gaps in understanding of flowering plant genome evolution.</title>
        <authorList>
            <person name="Chaw S.M."/>
            <person name="Liu Y.C."/>
            <person name="Wu Y.W."/>
            <person name="Wang H.Y."/>
            <person name="Lin C.I."/>
            <person name="Wu C.S."/>
            <person name="Ke H.M."/>
            <person name="Chang L.Y."/>
            <person name="Hsu C.Y."/>
            <person name="Yang H.T."/>
            <person name="Sudianto E."/>
            <person name="Hsu M.H."/>
            <person name="Wu K.P."/>
            <person name="Wang L.N."/>
            <person name="Leebens-Mack J.H."/>
            <person name="Tsai I.J."/>
        </authorList>
    </citation>
    <scope>NUCLEOTIDE SEQUENCE [LARGE SCALE GENOMIC DNA]</scope>
    <source>
        <strain evidence="13">cv. Chaw 1501</strain>
        <tissue evidence="12">Young leaves</tissue>
    </source>
</reference>
<name>A0A3S3NA70_9MAGN</name>
<dbReference type="Gene3D" id="1.10.630.10">
    <property type="entry name" value="Cytochrome P450"/>
    <property type="match status" value="1"/>
</dbReference>
<keyword evidence="13" id="KW-1185">Reference proteome</keyword>
<proteinExistence type="inferred from homology"/>